<keyword evidence="7" id="KW-1185">Reference proteome</keyword>
<dbReference type="EMBL" id="JAUUTY010000005">
    <property type="protein sequence ID" value="KAK1627732.1"/>
    <property type="molecule type" value="Genomic_DNA"/>
</dbReference>
<sequence>MERVTRLSAEEAVVIFAASNGCPTNQAVTTLFSSLGVYAAVHELDKDPCGRELEHELACASREPIPVVFIGGKLVGSTNTIMSLHLSGKLVPLLKDAGAM</sequence>
<dbReference type="PROSITE" id="PS51354">
    <property type="entry name" value="GLUTAREDOXIN_2"/>
    <property type="match status" value="1"/>
</dbReference>
<evidence type="ECO:0000313" key="6">
    <source>
        <dbReference type="EMBL" id="KAK1627732.1"/>
    </source>
</evidence>
<evidence type="ECO:0000313" key="7">
    <source>
        <dbReference type="Proteomes" id="UP001231189"/>
    </source>
</evidence>
<accession>A0AAD8RNZ1</accession>
<protein>
    <recommendedName>
        <fullName evidence="5">Glutaredoxin domain-containing protein</fullName>
    </recommendedName>
</protein>
<comment type="caution">
    <text evidence="6">The sequence shown here is derived from an EMBL/GenBank/DDBJ whole genome shotgun (WGS) entry which is preliminary data.</text>
</comment>
<feature type="domain" description="Glutaredoxin" evidence="5">
    <location>
        <begin position="13"/>
        <end position="75"/>
    </location>
</feature>
<dbReference type="SUPFAM" id="SSF52833">
    <property type="entry name" value="Thioredoxin-like"/>
    <property type="match status" value="1"/>
</dbReference>
<gene>
    <name evidence="6" type="ORF">QYE76_002047</name>
</gene>
<comment type="subcellular location">
    <subcellularLocation>
        <location evidence="1">Cytoplasm</location>
    </subcellularLocation>
</comment>
<keyword evidence="4" id="KW-0676">Redox-active center</keyword>
<dbReference type="AlphaFoldDB" id="A0AAD8RNZ1"/>
<keyword evidence="3" id="KW-0963">Cytoplasm</keyword>
<dbReference type="Proteomes" id="UP001231189">
    <property type="component" value="Unassembled WGS sequence"/>
</dbReference>
<reference evidence="6" key="1">
    <citation type="submission" date="2023-07" db="EMBL/GenBank/DDBJ databases">
        <title>A chromosome-level genome assembly of Lolium multiflorum.</title>
        <authorList>
            <person name="Chen Y."/>
            <person name="Copetti D."/>
            <person name="Kolliker R."/>
            <person name="Studer B."/>
        </authorList>
    </citation>
    <scope>NUCLEOTIDE SEQUENCE</scope>
    <source>
        <strain evidence="6">02402/16</strain>
        <tissue evidence="6">Leaf</tissue>
    </source>
</reference>
<dbReference type="PANTHER" id="PTHR10168">
    <property type="entry name" value="GLUTAREDOXIN"/>
    <property type="match status" value="1"/>
</dbReference>
<evidence type="ECO:0000256" key="3">
    <source>
        <dbReference type="ARBA" id="ARBA00022490"/>
    </source>
</evidence>
<evidence type="ECO:0000256" key="1">
    <source>
        <dbReference type="ARBA" id="ARBA00004496"/>
    </source>
</evidence>
<proteinExistence type="inferred from homology"/>
<organism evidence="6 7">
    <name type="scientific">Lolium multiflorum</name>
    <name type="common">Italian ryegrass</name>
    <name type="synonym">Lolium perenne subsp. multiflorum</name>
    <dbReference type="NCBI Taxonomy" id="4521"/>
    <lineage>
        <taxon>Eukaryota</taxon>
        <taxon>Viridiplantae</taxon>
        <taxon>Streptophyta</taxon>
        <taxon>Embryophyta</taxon>
        <taxon>Tracheophyta</taxon>
        <taxon>Spermatophyta</taxon>
        <taxon>Magnoliopsida</taxon>
        <taxon>Liliopsida</taxon>
        <taxon>Poales</taxon>
        <taxon>Poaceae</taxon>
        <taxon>BOP clade</taxon>
        <taxon>Pooideae</taxon>
        <taxon>Poodae</taxon>
        <taxon>Poeae</taxon>
        <taxon>Poeae Chloroplast Group 2 (Poeae type)</taxon>
        <taxon>Loliodinae</taxon>
        <taxon>Loliinae</taxon>
        <taxon>Lolium</taxon>
    </lineage>
</organism>
<evidence type="ECO:0000256" key="2">
    <source>
        <dbReference type="ARBA" id="ARBA00007568"/>
    </source>
</evidence>
<dbReference type="Gene3D" id="3.40.30.10">
    <property type="entry name" value="Glutaredoxin"/>
    <property type="match status" value="1"/>
</dbReference>
<dbReference type="InterPro" id="IPR036249">
    <property type="entry name" value="Thioredoxin-like_sf"/>
</dbReference>
<dbReference type="InterPro" id="IPR011905">
    <property type="entry name" value="GlrX-like_pln_2"/>
</dbReference>
<evidence type="ECO:0000256" key="4">
    <source>
        <dbReference type="ARBA" id="ARBA00023284"/>
    </source>
</evidence>
<evidence type="ECO:0000259" key="5">
    <source>
        <dbReference type="Pfam" id="PF00462"/>
    </source>
</evidence>
<dbReference type="NCBIfam" id="TIGR02189">
    <property type="entry name" value="GlrX-like_plant"/>
    <property type="match status" value="1"/>
</dbReference>
<dbReference type="InterPro" id="IPR002109">
    <property type="entry name" value="Glutaredoxin"/>
</dbReference>
<dbReference type="Pfam" id="PF00462">
    <property type="entry name" value="Glutaredoxin"/>
    <property type="match status" value="1"/>
</dbReference>
<name>A0AAD8RNZ1_LOLMU</name>
<comment type="similarity">
    <text evidence="2">Belongs to the glutaredoxin family. CC-type subfamily.</text>
</comment>
<dbReference type="GO" id="GO:0005737">
    <property type="term" value="C:cytoplasm"/>
    <property type="evidence" value="ECO:0007669"/>
    <property type="project" value="UniProtKB-SubCell"/>
</dbReference>